<dbReference type="Pfam" id="PF00274">
    <property type="entry name" value="Glycolytic"/>
    <property type="match status" value="1"/>
</dbReference>
<dbReference type="NCBIfam" id="NF033379">
    <property type="entry name" value="FrucBisAld_I"/>
    <property type="match status" value="1"/>
</dbReference>
<evidence type="ECO:0000313" key="9">
    <source>
        <dbReference type="EMBL" id="PIW97041.1"/>
    </source>
</evidence>
<dbReference type="FunFam" id="3.20.20.70:FF:000140">
    <property type="entry name" value="Fructose-bisphosphate aldolase"/>
    <property type="match status" value="1"/>
</dbReference>
<evidence type="ECO:0000256" key="5">
    <source>
        <dbReference type="ARBA" id="ARBA00023152"/>
    </source>
</evidence>
<evidence type="ECO:0000256" key="4">
    <source>
        <dbReference type="ARBA" id="ARBA00013068"/>
    </source>
</evidence>
<evidence type="ECO:0000256" key="3">
    <source>
        <dbReference type="ARBA" id="ARBA00010387"/>
    </source>
</evidence>
<comment type="pathway">
    <text evidence="2">Carbohydrate degradation; glycolysis; D-glyceraldehyde 3-phosphate and glycerone phosphate from D-glucose: step 4/4.</text>
</comment>
<comment type="caution">
    <text evidence="9">The sequence shown here is derived from an EMBL/GenBank/DDBJ whole genome shotgun (WGS) entry which is preliminary data.</text>
</comment>
<dbReference type="UniPathway" id="UPA00109">
    <property type="reaction ID" value="UER00183"/>
</dbReference>
<dbReference type="EMBL" id="PFHR01000095">
    <property type="protein sequence ID" value="PIW97041.1"/>
    <property type="molecule type" value="Genomic_DNA"/>
</dbReference>
<accession>A0A2M7IP10</accession>
<dbReference type="SUPFAM" id="SSF51569">
    <property type="entry name" value="Aldolase"/>
    <property type="match status" value="1"/>
</dbReference>
<evidence type="ECO:0000256" key="2">
    <source>
        <dbReference type="ARBA" id="ARBA00004714"/>
    </source>
</evidence>
<gene>
    <name evidence="9" type="ORF">COZ82_01695</name>
</gene>
<dbReference type="Gene3D" id="3.20.20.70">
    <property type="entry name" value="Aldolase class I"/>
    <property type="match status" value="1"/>
</dbReference>
<reference evidence="10" key="1">
    <citation type="submission" date="2017-09" db="EMBL/GenBank/DDBJ databases">
        <title>Depth-based differentiation of microbial function through sediment-hosted aquifers and enrichment of novel symbionts in the deep terrestrial subsurface.</title>
        <authorList>
            <person name="Probst A.J."/>
            <person name="Ladd B."/>
            <person name="Jarett J.K."/>
            <person name="Geller-Mcgrath D.E."/>
            <person name="Sieber C.M.K."/>
            <person name="Emerson J.B."/>
            <person name="Anantharaman K."/>
            <person name="Thomas B.C."/>
            <person name="Malmstrom R."/>
            <person name="Stieglmeier M."/>
            <person name="Klingl A."/>
            <person name="Woyke T."/>
            <person name="Ryan C.M."/>
            <person name="Banfield J.F."/>
        </authorList>
    </citation>
    <scope>NUCLEOTIDE SEQUENCE [LARGE SCALE GENOMIC DNA]</scope>
</reference>
<proteinExistence type="inferred from homology"/>
<keyword evidence="5" id="KW-0324">Glycolysis</keyword>
<protein>
    <recommendedName>
        <fullName evidence="8">Probable fructose-bisphosphate aldolase class 1</fullName>
        <ecNumber evidence="4">4.1.2.13</ecNumber>
    </recommendedName>
    <alternativeName>
        <fullName evidence="7">Fructose-bisphosphate aldolase class I</fullName>
    </alternativeName>
</protein>
<evidence type="ECO:0000313" key="10">
    <source>
        <dbReference type="Proteomes" id="UP000230837"/>
    </source>
</evidence>
<name>A0A2M7IP10_9BACT</name>
<comment type="similarity">
    <text evidence="3">Belongs to the class I fructose-bisphosphate aldolase family.</text>
</comment>
<evidence type="ECO:0000256" key="7">
    <source>
        <dbReference type="ARBA" id="ARBA00029799"/>
    </source>
</evidence>
<evidence type="ECO:0000256" key="1">
    <source>
        <dbReference type="ARBA" id="ARBA00000441"/>
    </source>
</evidence>
<dbReference type="Proteomes" id="UP000230837">
    <property type="component" value="Unassembled WGS sequence"/>
</dbReference>
<sequence>MKRNAKMYETVAALMTPGKGILAADESNNTAGKRLEMVHLPNKPENRQDFRELLFTAPEIEKYLSGVIMYDSSIKNFTDDGTPFPDVLLAKGILPGIKVDMGTKELDGFRGEVVTQGLDNLEERFNEYYDLGARFAKWRAVILIDDDTPTDEAIEINAVMLARYAQIAQRVGIVPIVEPEVLFAGDHDIIRAEMVTTKTLHILFQTLMKYKIDLSALILKTSMVLAGDMNTEQSSSSQVANATLRTFHMSVPHEVGGIVFLSGGQIPKRATENLNAIAQMGSQPWPITFSYSRAIEEPFLTTWQGKPENAKEAQKMLLHVCQMNSLAQQGKYDASKDSNLK</sequence>
<dbReference type="EC" id="4.1.2.13" evidence="4"/>
<evidence type="ECO:0000256" key="6">
    <source>
        <dbReference type="ARBA" id="ARBA00023239"/>
    </source>
</evidence>
<organism evidence="9 10">
    <name type="scientific">Candidatus Kaiserbacteria bacterium CG_4_8_14_3_um_filter_38_9</name>
    <dbReference type="NCBI Taxonomy" id="1974599"/>
    <lineage>
        <taxon>Bacteria</taxon>
        <taxon>Candidatus Kaiseribacteriota</taxon>
    </lineage>
</organism>
<comment type="catalytic activity">
    <reaction evidence="1">
        <text>beta-D-fructose 1,6-bisphosphate = D-glyceraldehyde 3-phosphate + dihydroxyacetone phosphate</text>
        <dbReference type="Rhea" id="RHEA:14729"/>
        <dbReference type="ChEBI" id="CHEBI:32966"/>
        <dbReference type="ChEBI" id="CHEBI:57642"/>
        <dbReference type="ChEBI" id="CHEBI:59776"/>
        <dbReference type="EC" id="4.1.2.13"/>
    </reaction>
</comment>
<dbReference type="InterPro" id="IPR000741">
    <property type="entry name" value="FBA_I"/>
</dbReference>
<keyword evidence="6" id="KW-0456">Lyase</keyword>
<evidence type="ECO:0000256" key="8">
    <source>
        <dbReference type="ARBA" id="ARBA00072515"/>
    </source>
</evidence>
<dbReference type="PANTHER" id="PTHR11627">
    <property type="entry name" value="FRUCTOSE-BISPHOSPHATE ALDOLASE"/>
    <property type="match status" value="1"/>
</dbReference>
<dbReference type="AlphaFoldDB" id="A0A2M7IP10"/>
<dbReference type="GO" id="GO:0004332">
    <property type="term" value="F:fructose-bisphosphate aldolase activity"/>
    <property type="evidence" value="ECO:0007669"/>
    <property type="project" value="UniProtKB-EC"/>
</dbReference>
<dbReference type="GO" id="GO:0006096">
    <property type="term" value="P:glycolytic process"/>
    <property type="evidence" value="ECO:0007669"/>
    <property type="project" value="UniProtKB-UniPathway"/>
</dbReference>
<dbReference type="InterPro" id="IPR013785">
    <property type="entry name" value="Aldolase_TIM"/>
</dbReference>